<reference evidence="12 13" key="1">
    <citation type="journal article" date="2024" name="Nat. Commun.">
        <title>Phylogenomics reveals the evolutionary origins of lichenization in chlorophyte algae.</title>
        <authorList>
            <person name="Puginier C."/>
            <person name="Libourel C."/>
            <person name="Otte J."/>
            <person name="Skaloud P."/>
            <person name="Haon M."/>
            <person name="Grisel S."/>
            <person name="Petersen M."/>
            <person name="Berrin J.G."/>
            <person name="Delaux P.M."/>
            <person name="Dal Grande F."/>
            <person name="Keller J."/>
        </authorList>
    </citation>
    <scope>NUCLEOTIDE SEQUENCE [LARGE SCALE GENOMIC DNA]</scope>
    <source>
        <strain evidence="12 13">SAG 245.80</strain>
    </source>
</reference>
<comment type="subcellular location">
    <subcellularLocation>
        <location evidence="1">Nucleus</location>
    </subcellularLocation>
</comment>
<organism evidence="12 13">
    <name type="scientific">Elliptochloris bilobata</name>
    <dbReference type="NCBI Taxonomy" id="381761"/>
    <lineage>
        <taxon>Eukaryota</taxon>
        <taxon>Viridiplantae</taxon>
        <taxon>Chlorophyta</taxon>
        <taxon>core chlorophytes</taxon>
        <taxon>Trebouxiophyceae</taxon>
        <taxon>Trebouxiophyceae incertae sedis</taxon>
        <taxon>Elliptochloris clade</taxon>
        <taxon>Elliptochloris</taxon>
    </lineage>
</organism>
<dbReference type="PANTHER" id="PTHR45873:SF1">
    <property type="entry name" value="DNA POLYMERASE ETA"/>
    <property type="match status" value="1"/>
</dbReference>
<keyword evidence="3" id="KW-0548">Nucleotidyltransferase</keyword>
<dbReference type="Pfam" id="PF21704">
    <property type="entry name" value="POLH-Rev1_HhH"/>
    <property type="match status" value="1"/>
</dbReference>
<feature type="compositionally biased region" description="Low complexity" evidence="10">
    <location>
        <begin position="712"/>
        <end position="721"/>
    </location>
</feature>
<evidence type="ECO:0000256" key="10">
    <source>
        <dbReference type="SAM" id="MobiDB-lite"/>
    </source>
</evidence>
<evidence type="ECO:0000256" key="9">
    <source>
        <dbReference type="ARBA" id="ARBA00044975"/>
    </source>
</evidence>
<feature type="domain" description="UmuC" evidence="11">
    <location>
        <begin position="250"/>
        <end position="518"/>
    </location>
</feature>
<keyword evidence="4" id="KW-0479">Metal-binding</keyword>
<dbReference type="InterPro" id="IPR001126">
    <property type="entry name" value="UmuC"/>
</dbReference>
<dbReference type="GO" id="GO:0046872">
    <property type="term" value="F:metal ion binding"/>
    <property type="evidence" value="ECO:0007669"/>
    <property type="project" value="UniProtKB-KW"/>
</dbReference>
<keyword evidence="8" id="KW-0539">Nucleus</keyword>
<feature type="region of interest" description="Disordered" evidence="10">
    <location>
        <begin position="712"/>
        <end position="737"/>
    </location>
</feature>
<dbReference type="Proteomes" id="UP001445335">
    <property type="component" value="Unassembled WGS sequence"/>
</dbReference>
<feature type="region of interest" description="Disordered" evidence="10">
    <location>
        <begin position="626"/>
        <end position="647"/>
    </location>
</feature>
<dbReference type="SUPFAM" id="SSF56672">
    <property type="entry name" value="DNA/RNA polymerases"/>
    <property type="match status" value="1"/>
</dbReference>
<dbReference type="Pfam" id="PF00817">
    <property type="entry name" value="IMS"/>
    <property type="match status" value="1"/>
</dbReference>
<keyword evidence="6" id="KW-0460">Magnesium</keyword>
<dbReference type="EMBL" id="JALJOU010000054">
    <property type="protein sequence ID" value="KAK9827976.1"/>
    <property type="molecule type" value="Genomic_DNA"/>
</dbReference>
<dbReference type="GO" id="GO:0006281">
    <property type="term" value="P:DNA repair"/>
    <property type="evidence" value="ECO:0007669"/>
    <property type="project" value="UniProtKB-KW"/>
</dbReference>
<gene>
    <name evidence="12" type="ORF">WJX81_003639</name>
</gene>
<dbReference type="GO" id="GO:0003887">
    <property type="term" value="F:DNA-directed DNA polymerase activity"/>
    <property type="evidence" value="ECO:0007669"/>
    <property type="project" value="TreeGrafter"/>
</dbReference>
<dbReference type="GO" id="GO:0003684">
    <property type="term" value="F:damaged DNA binding"/>
    <property type="evidence" value="ECO:0007669"/>
    <property type="project" value="InterPro"/>
</dbReference>
<evidence type="ECO:0000256" key="6">
    <source>
        <dbReference type="ARBA" id="ARBA00022842"/>
    </source>
</evidence>
<keyword evidence="13" id="KW-1185">Reference proteome</keyword>
<evidence type="ECO:0000256" key="8">
    <source>
        <dbReference type="ARBA" id="ARBA00023242"/>
    </source>
</evidence>
<evidence type="ECO:0000256" key="2">
    <source>
        <dbReference type="ARBA" id="ARBA00022679"/>
    </source>
</evidence>
<dbReference type="GO" id="GO:0035861">
    <property type="term" value="C:site of double-strand break"/>
    <property type="evidence" value="ECO:0007669"/>
    <property type="project" value="TreeGrafter"/>
</dbReference>
<dbReference type="Pfam" id="PF11799">
    <property type="entry name" value="IMS_C"/>
    <property type="match status" value="1"/>
</dbReference>
<keyword evidence="7" id="KW-0234">DNA repair</keyword>
<sequence length="768" mass="79889">MEAPFNIREFVALVTIPPEQEVLLEAIPEWKVPVYRRPAEPQFRPLVPEAAQLPLDFGAGEAPRAPDADGTASVPRLAPELLQTQAFDAEAPAGGLPVALSATASSAGRAAPGAGYGAVQSQATPAAGRAPGLGASGAAEGEPGAGAATQAHYAVLLEGGSVLASRDASNNGAAGGGASGSRPRRLFPMLMTPLSGLRALFGGPSSSPAPAPPAAPVLQSAVAVCATTLQRSRRQLPAMQRGASGEARCILHLDLDCYYCQVEQKRCNIPADTPCAVQQWEGLIAVNYAARAAGITRHMRVWEAKKHCPELQLVHVEVIGKEDGPQGGNKHGEGGTGAAGVRDRQSQKACLERYRSASREIIALLHKTAPQERHPRHQLMCSLPGAVLEKASIDEVYMDVTALVDKELQERADADDSAPGACGTGDAFGWGSIVLGGPLDPGCEWERRLAVGAQVACRLRGAVRQQLGFTCSAGIACNKLLAKVASAMNKPNQQTVVPPRAVADLMAELPLKKLRNFGGKLGAELAELGCSTAGQVLALPTGALEKRFGPQRAACITAAMHGCSDEPVMVRELPKTMLAAKSFEKTTSSAAIARWLRILAEELAERLAADGAENARRPRSLSVTYRGSTNGVYNPTDRSKSGSMPRAGKNGVYSAEVLAEAAAALLRRADDAVPCYRLAVTVGDFTPAALSCEQGSIARFFAPAAACGSDSGAAGDQGASPVAPAPQRHPQPPDDTAVHRVGLTLAAAYRRRASGRLGSAAAIQTPEC</sequence>
<dbReference type="SUPFAM" id="SSF100879">
    <property type="entry name" value="Lesion bypass DNA polymerase (Y-family), little finger domain"/>
    <property type="match status" value="1"/>
</dbReference>
<comment type="caution">
    <text evidence="12">The sequence shown here is derived from an EMBL/GenBank/DDBJ whole genome shotgun (WGS) entry which is preliminary data.</text>
</comment>
<dbReference type="InterPro" id="IPR036775">
    <property type="entry name" value="DNA_pol_Y-fam_lit_finger_sf"/>
</dbReference>
<dbReference type="GO" id="GO:0042276">
    <property type="term" value="P:error-prone translesion synthesis"/>
    <property type="evidence" value="ECO:0007669"/>
    <property type="project" value="TreeGrafter"/>
</dbReference>
<evidence type="ECO:0000256" key="5">
    <source>
        <dbReference type="ARBA" id="ARBA00022763"/>
    </source>
</evidence>
<keyword evidence="2" id="KW-0808">Transferase</keyword>
<dbReference type="AlphaFoldDB" id="A0AAW1R3G8"/>
<dbReference type="Gene3D" id="1.10.150.20">
    <property type="entry name" value="5' to 3' exonuclease, C-terminal subdomain"/>
    <property type="match status" value="1"/>
</dbReference>
<dbReference type="InterPro" id="IPR017961">
    <property type="entry name" value="DNA_pol_Y-fam_little_finger"/>
</dbReference>
<dbReference type="Gene3D" id="3.30.1490.100">
    <property type="entry name" value="DNA polymerase, Y-family, little finger domain"/>
    <property type="match status" value="1"/>
</dbReference>
<accession>A0AAW1R3G8</accession>
<evidence type="ECO:0000259" key="11">
    <source>
        <dbReference type="PROSITE" id="PS50173"/>
    </source>
</evidence>
<dbReference type="FunFam" id="3.40.1170.60:FF:000003">
    <property type="entry name" value="DNA polymerase eta"/>
    <property type="match status" value="1"/>
</dbReference>
<evidence type="ECO:0000313" key="13">
    <source>
        <dbReference type="Proteomes" id="UP001445335"/>
    </source>
</evidence>
<dbReference type="Gene3D" id="3.30.70.270">
    <property type="match status" value="2"/>
</dbReference>
<dbReference type="GO" id="GO:0005634">
    <property type="term" value="C:nucleus"/>
    <property type="evidence" value="ECO:0007669"/>
    <property type="project" value="UniProtKB-SubCell"/>
</dbReference>
<evidence type="ECO:0000256" key="1">
    <source>
        <dbReference type="ARBA" id="ARBA00004123"/>
    </source>
</evidence>
<feature type="compositionally biased region" description="Gly residues" evidence="10">
    <location>
        <begin position="325"/>
        <end position="338"/>
    </location>
</feature>
<dbReference type="InterPro" id="IPR043502">
    <property type="entry name" value="DNA/RNA_pol_sf"/>
</dbReference>
<evidence type="ECO:0000256" key="3">
    <source>
        <dbReference type="ARBA" id="ARBA00022695"/>
    </source>
</evidence>
<dbReference type="PANTHER" id="PTHR45873">
    <property type="entry name" value="DNA POLYMERASE ETA"/>
    <property type="match status" value="1"/>
</dbReference>
<proteinExistence type="predicted"/>
<feature type="region of interest" description="Disordered" evidence="10">
    <location>
        <begin position="322"/>
        <end position="342"/>
    </location>
</feature>
<dbReference type="GO" id="GO:0005657">
    <property type="term" value="C:replication fork"/>
    <property type="evidence" value="ECO:0007669"/>
    <property type="project" value="TreeGrafter"/>
</dbReference>
<dbReference type="Gene3D" id="3.40.1170.60">
    <property type="match status" value="1"/>
</dbReference>
<evidence type="ECO:0000256" key="7">
    <source>
        <dbReference type="ARBA" id="ARBA00023204"/>
    </source>
</evidence>
<evidence type="ECO:0000256" key="4">
    <source>
        <dbReference type="ARBA" id="ARBA00022723"/>
    </source>
</evidence>
<name>A0AAW1R3G8_9CHLO</name>
<dbReference type="GO" id="GO:0009314">
    <property type="term" value="P:response to radiation"/>
    <property type="evidence" value="ECO:0007669"/>
    <property type="project" value="TreeGrafter"/>
</dbReference>
<evidence type="ECO:0000313" key="12">
    <source>
        <dbReference type="EMBL" id="KAK9827976.1"/>
    </source>
</evidence>
<keyword evidence="5" id="KW-0227">DNA damage</keyword>
<dbReference type="PROSITE" id="PS50173">
    <property type="entry name" value="UMUC"/>
    <property type="match status" value="1"/>
</dbReference>
<dbReference type="InterPro" id="IPR052230">
    <property type="entry name" value="DNA_polymerase_eta"/>
</dbReference>
<dbReference type="InterPro" id="IPR043128">
    <property type="entry name" value="Rev_trsase/Diguanyl_cyclase"/>
</dbReference>
<protein>
    <recommendedName>
        <fullName evidence="9">DNA polymerase eta</fullName>
    </recommendedName>
</protein>